<dbReference type="AlphaFoldDB" id="A0A937FA01"/>
<gene>
    <name evidence="7" type="ORF">JL102_16370</name>
</gene>
<dbReference type="PANTHER" id="PTHR10846">
    <property type="entry name" value="SODIUM/POTASSIUM/CALCIUM EXCHANGER"/>
    <property type="match status" value="1"/>
</dbReference>
<comment type="subcellular location">
    <subcellularLocation>
        <location evidence="1">Membrane</location>
        <topology evidence="1">Multi-pass membrane protein</topology>
    </subcellularLocation>
</comment>
<dbReference type="NCBIfam" id="TIGR00367">
    <property type="entry name" value="calcium/sodium antiporter"/>
    <property type="match status" value="1"/>
</dbReference>
<organism evidence="7 8">
    <name type="scientific">Fulvivirga sediminis</name>
    <dbReference type="NCBI Taxonomy" id="2803949"/>
    <lineage>
        <taxon>Bacteria</taxon>
        <taxon>Pseudomonadati</taxon>
        <taxon>Bacteroidota</taxon>
        <taxon>Cytophagia</taxon>
        <taxon>Cytophagales</taxon>
        <taxon>Fulvivirgaceae</taxon>
        <taxon>Fulvivirga</taxon>
    </lineage>
</organism>
<dbReference type="InterPro" id="IPR044880">
    <property type="entry name" value="NCX_ion-bd_dom_sf"/>
</dbReference>
<dbReference type="InterPro" id="IPR004481">
    <property type="entry name" value="K/Na/Ca-exchanger"/>
</dbReference>
<dbReference type="GO" id="GO:0006874">
    <property type="term" value="P:intracellular calcium ion homeostasis"/>
    <property type="evidence" value="ECO:0007669"/>
    <property type="project" value="TreeGrafter"/>
</dbReference>
<dbReference type="GO" id="GO:0005262">
    <property type="term" value="F:calcium channel activity"/>
    <property type="evidence" value="ECO:0007669"/>
    <property type="project" value="TreeGrafter"/>
</dbReference>
<feature type="transmembrane region" description="Helical" evidence="5">
    <location>
        <begin position="176"/>
        <end position="195"/>
    </location>
</feature>
<feature type="domain" description="Sodium/calcium exchanger membrane region" evidence="6">
    <location>
        <begin position="4"/>
        <end position="151"/>
    </location>
</feature>
<name>A0A937FA01_9BACT</name>
<feature type="transmembrane region" description="Helical" evidence="5">
    <location>
        <begin position="207"/>
        <end position="234"/>
    </location>
</feature>
<dbReference type="EMBL" id="JAESIY010000009">
    <property type="protein sequence ID" value="MBL3657727.1"/>
    <property type="molecule type" value="Genomic_DNA"/>
</dbReference>
<evidence type="ECO:0000256" key="2">
    <source>
        <dbReference type="ARBA" id="ARBA00022692"/>
    </source>
</evidence>
<feature type="transmembrane region" description="Helical" evidence="5">
    <location>
        <begin position="104"/>
        <end position="124"/>
    </location>
</feature>
<dbReference type="RefSeq" id="WP_202245520.1">
    <property type="nucleotide sequence ID" value="NZ_JAESIY010000009.1"/>
</dbReference>
<evidence type="ECO:0000256" key="4">
    <source>
        <dbReference type="ARBA" id="ARBA00023136"/>
    </source>
</evidence>
<feature type="transmembrane region" description="Helical" evidence="5">
    <location>
        <begin position="34"/>
        <end position="55"/>
    </location>
</feature>
<keyword evidence="4 5" id="KW-0472">Membrane</keyword>
<dbReference type="Gene3D" id="1.20.1420.30">
    <property type="entry name" value="NCX, central ion-binding region"/>
    <property type="match status" value="1"/>
</dbReference>
<feature type="transmembrane region" description="Helical" evidence="5">
    <location>
        <begin position="240"/>
        <end position="263"/>
    </location>
</feature>
<evidence type="ECO:0000259" key="6">
    <source>
        <dbReference type="Pfam" id="PF01699"/>
    </source>
</evidence>
<dbReference type="InterPro" id="IPR004837">
    <property type="entry name" value="NaCa_Exmemb"/>
</dbReference>
<evidence type="ECO:0000256" key="3">
    <source>
        <dbReference type="ARBA" id="ARBA00022989"/>
    </source>
</evidence>
<proteinExistence type="predicted"/>
<accession>A0A937FA01</accession>
<feature type="domain" description="Sodium/calcium exchanger membrane region" evidence="6">
    <location>
        <begin position="177"/>
        <end position="318"/>
    </location>
</feature>
<protein>
    <submittedName>
        <fullName evidence="7">Calcium/sodium antiporter</fullName>
    </submittedName>
</protein>
<keyword evidence="3 5" id="KW-1133">Transmembrane helix</keyword>
<feature type="transmembrane region" description="Helical" evidence="5">
    <location>
        <begin position="136"/>
        <end position="156"/>
    </location>
</feature>
<sequence length="321" mass="34842">MITYFLFAIGFVLLIKGADYLVIGASSIAKRFKISEMIIGLTIVSFGTSLPELLVNLSASFRGSSEIAIGNIFGSNIANILLILGVSAVIRPLPITKNIYFSEIPFSLIATLLVGFLANAALFSDSRLLTLSRLDGIILLVFFSLFMGYIYVVHLSNQSKQDVMINTEEILSVKKTTIYVFGGLIALYFGGEWVVEGSIKIAEQFGLSETFIGLTVIAIGTSLPELFTSAVAAYRNNTDIAVGNVVGSNIFNLLWILGISAVIRPLPFDVASNTDIVMIIIASALLLFAVAVGRGAKIVRWEGMLFMVVYIGYIYYLVQRG</sequence>
<dbReference type="Proteomes" id="UP000659388">
    <property type="component" value="Unassembled WGS sequence"/>
</dbReference>
<evidence type="ECO:0000313" key="7">
    <source>
        <dbReference type="EMBL" id="MBL3657727.1"/>
    </source>
</evidence>
<reference evidence="7" key="1">
    <citation type="submission" date="2021-01" db="EMBL/GenBank/DDBJ databases">
        <title>Fulvivirga kasyanovii gen. nov., sp nov., a novel member of the phylum Bacteroidetes isolated from seawater in a mussel farm.</title>
        <authorList>
            <person name="Zhao L.-H."/>
            <person name="Wang Z.-J."/>
        </authorList>
    </citation>
    <scope>NUCLEOTIDE SEQUENCE</scope>
    <source>
        <strain evidence="7">2943</strain>
    </source>
</reference>
<dbReference type="GO" id="GO:0005886">
    <property type="term" value="C:plasma membrane"/>
    <property type="evidence" value="ECO:0007669"/>
    <property type="project" value="TreeGrafter"/>
</dbReference>
<keyword evidence="8" id="KW-1185">Reference proteome</keyword>
<evidence type="ECO:0000256" key="1">
    <source>
        <dbReference type="ARBA" id="ARBA00004141"/>
    </source>
</evidence>
<dbReference type="GO" id="GO:0008273">
    <property type="term" value="F:calcium, potassium:sodium antiporter activity"/>
    <property type="evidence" value="ECO:0007669"/>
    <property type="project" value="TreeGrafter"/>
</dbReference>
<feature type="transmembrane region" description="Helical" evidence="5">
    <location>
        <begin position="275"/>
        <end position="292"/>
    </location>
</feature>
<evidence type="ECO:0000313" key="8">
    <source>
        <dbReference type="Proteomes" id="UP000659388"/>
    </source>
</evidence>
<comment type="caution">
    <text evidence="7">The sequence shown here is derived from an EMBL/GenBank/DDBJ whole genome shotgun (WGS) entry which is preliminary data.</text>
</comment>
<evidence type="ECO:0000256" key="5">
    <source>
        <dbReference type="SAM" id="Phobius"/>
    </source>
</evidence>
<feature type="transmembrane region" description="Helical" evidence="5">
    <location>
        <begin position="67"/>
        <end position="92"/>
    </location>
</feature>
<keyword evidence="2 5" id="KW-0812">Transmembrane</keyword>
<dbReference type="Pfam" id="PF01699">
    <property type="entry name" value="Na_Ca_ex"/>
    <property type="match status" value="2"/>
</dbReference>
<feature type="transmembrane region" description="Helical" evidence="5">
    <location>
        <begin position="298"/>
        <end position="318"/>
    </location>
</feature>
<dbReference type="PANTHER" id="PTHR10846:SF8">
    <property type="entry name" value="INNER MEMBRANE PROTEIN YRBG"/>
    <property type="match status" value="1"/>
</dbReference>